<keyword evidence="1" id="KW-0805">Transcription regulation</keyword>
<dbReference type="Gene3D" id="3.40.50.2300">
    <property type="match status" value="2"/>
</dbReference>
<dbReference type="InterPro" id="IPR046335">
    <property type="entry name" value="LacI/GalR-like_sensor"/>
</dbReference>
<protein>
    <submittedName>
        <fullName evidence="6">Substrate-binding domain-containing protein</fullName>
    </submittedName>
</protein>
<feature type="domain" description="HTH lacI-type" evidence="5">
    <location>
        <begin position="1"/>
        <end position="56"/>
    </location>
</feature>
<dbReference type="SMART" id="SM00354">
    <property type="entry name" value="HTH_LACI"/>
    <property type="match status" value="1"/>
</dbReference>
<organism evidence="6 7">
    <name type="scientific">Tsukamurella soli</name>
    <dbReference type="NCBI Taxonomy" id="644556"/>
    <lineage>
        <taxon>Bacteria</taxon>
        <taxon>Bacillati</taxon>
        <taxon>Actinomycetota</taxon>
        <taxon>Actinomycetes</taxon>
        <taxon>Mycobacteriales</taxon>
        <taxon>Tsukamurellaceae</taxon>
        <taxon>Tsukamurella</taxon>
    </lineage>
</organism>
<reference evidence="7" key="1">
    <citation type="journal article" date="2019" name="Int. J. Syst. Evol. Microbiol.">
        <title>The Global Catalogue of Microorganisms (GCM) 10K type strain sequencing project: providing services to taxonomists for standard genome sequencing and annotation.</title>
        <authorList>
            <consortium name="The Broad Institute Genomics Platform"/>
            <consortium name="The Broad Institute Genome Sequencing Center for Infectious Disease"/>
            <person name="Wu L."/>
            <person name="Ma J."/>
        </authorList>
    </citation>
    <scope>NUCLEOTIDE SEQUENCE [LARGE SCALE GENOMIC DNA]</scope>
    <source>
        <strain evidence="7">JCM 17688</strain>
    </source>
</reference>
<sequence>MTLVQVAAAAGVSLSTASLAFGEGKPISPGTRAKVLAAAGRLGYQGPDPRGRSLRSGRTGIIGVQVDAHVARAFRDPVVIGILEGITDALADTTTAVLLLPDTLDDAGLHAAPVDGVVAAGCSPHLQRLRDVMGRRSVPVVTAGNQVDDQGCVGIENAAATVQLARHLHGLGHRRIAIVALPPSQVGDARVAGACEVFPDAEIVCATDSTIDAGWAATRDLLERGTLRADGGGATAVIAQSDLLAAGVIRAAEAAGLHVPRDLSVTGFDGIAIDGFDSHRLTTIRQHITEQGRRAAEAVLATLDEGAPLPRITVPVELVLGDTTGPAT</sequence>
<evidence type="ECO:0000256" key="2">
    <source>
        <dbReference type="ARBA" id="ARBA00023125"/>
    </source>
</evidence>
<dbReference type="SUPFAM" id="SSF53822">
    <property type="entry name" value="Periplasmic binding protein-like I"/>
    <property type="match status" value="1"/>
</dbReference>
<evidence type="ECO:0000256" key="4">
    <source>
        <dbReference type="SAM" id="SignalP"/>
    </source>
</evidence>
<evidence type="ECO:0000259" key="5">
    <source>
        <dbReference type="PROSITE" id="PS50932"/>
    </source>
</evidence>
<dbReference type="Pfam" id="PF13377">
    <property type="entry name" value="Peripla_BP_3"/>
    <property type="match status" value="1"/>
</dbReference>
<accession>A0ABP8KEH7</accession>
<feature type="chain" id="PRO_5047398300" evidence="4">
    <location>
        <begin position="21"/>
        <end position="328"/>
    </location>
</feature>
<dbReference type="PANTHER" id="PTHR30146">
    <property type="entry name" value="LACI-RELATED TRANSCRIPTIONAL REPRESSOR"/>
    <property type="match status" value="1"/>
</dbReference>
<keyword evidence="2" id="KW-0238">DNA-binding</keyword>
<dbReference type="EMBL" id="BAABFR010000127">
    <property type="protein sequence ID" value="GAA4404709.1"/>
    <property type="molecule type" value="Genomic_DNA"/>
</dbReference>
<evidence type="ECO:0000256" key="1">
    <source>
        <dbReference type="ARBA" id="ARBA00023015"/>
    </source>
</evidence>
<dbReference type="CDD" id="cd01392">
    <property type="entry name" value="HTH_LacI"/>
    <property type="match status" value="1"/>
</dbReference>
<dbReference type="PANTHER" id="PTHR30146:SF138">
    <property type="entry name" value="TRANSCRIPTIONAL REGULATORY PROTEIN"/>
    <property type="match status" value="1"/>
</dbReference>
<comment type="caution">
    <text evidence="6">The sequence shown here is derived from an EMBL/GenBank/DDBJ whole genome shotgun (WGS) entry which is preliminary data.</text>
</comment>
<dbReference type="InterPro" id="IPR000843">
    <property type="entry name" value="HTH_LacI"/>
</dbReference>
<dbReference type="Proteomes" id="UP001500635">
    <property type="component" value="Unassembled WGS sequence"/>
</dbReference>
<evidence type="ECO:0000313" key="6">
    <source>
        <dbReference type="EMBL" id="GAA4404709.1"/>
    </source>
</evidence>
<name>A0ABP8KEH7_9ACTN</name>
<keyword evidence="3" id="KW-0804">Transcription</keyword>
<dbReference type="SUPFAM" id="SSF47413">
    <property type="entry name" value="lambda repressor-like DNA-binding domains"/>
    <property type="match status" value="1"/>
</dbReference>
<keyword evidence="4" id="KW-0732">Signal</keyword>
<dbReference type="Gene3D" id="1.10.260.40">
    <property type="entry name" value="lambda repressor-like DNA-binding domains"/>
    <property type="match status" value="1"/>
</dbReference>
<dbReference type="Pfam" id="PF00356">
    <property type="entry name" value="LacI"/>
    <property type="match status" value="1"/>
</dbReference>
<proteinExistence type="predicted"/>
<dbReference type="InterPro" id="IPR010982">
    <property type="entry name" value="Lambda_DNA-bd_dom_sf"/>
</dbReference>
<evidence type="ECO:0000256" key="3">
    <source>
        <dbReference type="ARBA" id="ARBA00023163"/>
    </source>
</evidence>
<dbReference type="InterPro" id="IPR028082">
    <property type="entry name" value="Peripla_BP_I"/>
</dbReference>
<feature type="signal peptide" evidence="4">
    <location>
        <begin position="1"/>
        <end position="20"/>
    </location>
</feature>
<keyword evidence="7" id="KW-1185">Reference proteome</keyword>
<gene>
    <name evidence="6" type="ORF">GCM10023147_47410</name>
</gene>
<evidence type="ECO:0000313" key="7">
    <source>
        <dbReference type="Proteomes" id="UP001500635"/>
    </source>
</evidence>
<dbReference type="PROSITE" id="PS50932">
    <property type="entry name" value="HTH_LACI_2"/>
    <property type="match status" value="1"/>
</dbReference>